<protein>
    <recommendedName>
        <fullName evidence="6">TF-B3 domain-containing protein</fullName>
    </recommendedName>
</protein>
<reference evidence="7" key="1">
    <citation type="submission" date="2015-04" db="UniProtKB">
        <authorList>
            <consortium name="EnsemblPlants"/>
        </authorList>
    </citation>
    <scope>IDENTIFICATION</scope>
</reference>
<dbReference type="STRING" id="4537.A0A0E0KP88"/>
<evidence type="ECO:0000313" key="8">
    <source>
        <dbReference type="Proteomes" id="UP000026962"/>
    </source>
</evidence>
<dbReference type="SMART" id="SM01019">
    <property type="entry name" value="B3"/>
    <property type="match status" value="3"/>
</dbReference>
<dbReference type="PANTHER" id="PTHR31674:SF86">
    <property type="entry name" value="B3 DOMAIN-CONTAINING PROTEIN OS04G0347400-RELATED"/>
    <property type="match status" value="1"/>
</dbReference>
<dbReference type="Gene3D" id="2.40.330.10">
    <property type="entry name" value="DNA-binding pseudobarrel domain"/>
    <property type="match status" value="3"/>
</dbReference>
<dbReference type="PANTHER" id="PTHR31674">
    <property type="entry name" value="B3 DOMAIN-CONTAINING PROTEIN REM-LIKE 3-RELATED"/>
    <property type="match status" value="1"/>
</dbReference>
<reference evidence="7" key="2">
    <citation type="submission" date="2018-05" db="EMBL/GenBank/DDBJ databases">
        <title>OpunRS2 (Oryza punctata Reference Sequence Version 2).</title>
        <authorList>
            <person name="Zhang J."/>
            <person name="Kudrna D."/>
            <person name="Lee S."/>
            <person name="Talag J."/>
            <person name="Welchert J."/>
            <person name="Wing R.A."/>
        </authorList>
    </citation>
    <scope>NUCLEOTIDE SEQUENCE [LARGE SCALE GENOMIC DNA]</scope>
</reference>
<dbReference type="CDD" id="cd10017">
    <property type="entry name" value="B3_DNA"/>
    <property type="match status" value="2"/>
</dbReference>
<keyword evidence="4" id="KW-0804">Transcription</keyword>
<keyword evidence="2" id="KW-0805">Transcription regulation</keyword>
<dbReference type="GO" id="GO:0003677">
    <property type="term" value="F:DNA binding"/>
    <property type="evidence" value="ECO:0007669"/>
    <property type="project" value="UniProtKB-KW"/>
</dbReference>
<dbReference type="SUPFAM" id="SSF101936">
    <property type="entry name" value="DNA-binding pseudobarrel domain"/>
    <property type="match status" value="3"/>
</dbReference>
<dbReference type="AlphaFoldDB" id="A0A0E0KP88"/>
<accession>A0A0E0KP88</accession>
<name>A0A0E0KP88_ORYPU</name>
<evidence type="ECO:0000256" key="4">
    <source>
        <dbReference type="ARBA" id="ARBA00023163"/>
    </source>
</evidence>
<dbReference type="HOGENOM" id="CLU_031663_1_0_1"/>
<feature type="domain" description="TF-B3" evidence="6">
    <location>
        <begin position="61"/>
        <end position="117"/>
    </location>
</feature>
<dbReference type="eggNOG" id="ENOG502SK57">
    <property type="taxonomic scope" value="Eukaryota"/>
</dbReference>
<organism evidence="7">
    <name type="scientific">Oryza punctata</name>
    <name type="common">Red rice</name>
    <dbReference type="NCBI Taxonomy" id="4537"/>
    <lineage>
        <taxon>Eukaryota</taxon>
        <taxon>Viridiplantae</taxon>
        <taxon>Streptophyta</taxon>
        <taxon>Embryophyta</taxon>
        <taxon>Tracheophyta</taxon>
        <taxon>Spermatophyta</taxon>
        <taxon>Magnoliopsida</taxon>
        <taxon>Liliopsida</taxon>
        <taxon>Poales</taxon>
        <taxon>Poaceae</taxon>
        <taxon>BOP clade</taxon>
        <taxon>Oryzoideae</taxon>
        <taxon>Oryzeae</taxon>
        <taxon>Oryzinae</taxon>
        <taxon>Oryza</taxon>
    </lineage>
</organism>
<dbReference type="InterPro" id="IPR003340">
    <property type="entry name" value="B3_DNA-bd"/>
</dbReference>
<keyword evidence="5" id="KW-0539">Nucleus</keyword>
<evidence type="ECO:0000313" key="7">
    <source>
        <dbReference type="EnsemblPlants" id="OPUNC04G06890.1"/>
    </source>
</evidence>
<dbReference type="Gramene" id="OPUNC04G06890.1">
    <property type="protein sequence ID" value="OPUNC04G06890.1"/>
    <property type="gene ID" value="OPUNC04G06890"/>
</dbReference>
<keyword evidence="3" id="KW-0238">DNA-binding</keyword>
<keyword evidence="8" id="KW-1185">Reference proteome</keyword>
<evidence type="ECO:0000259" key="6">
    <source>
        <dbReference type="PROSITE" id="PS50863"/>
    </source>
</evidence>
<dbReference type="Proteomes" id="UP000026962">
    <property type="component" value="Chromosome 4"/>
</dbReference>
<dbReference type="EnsemblPlants" id="OPUNC04G06890.1">
    <property type="protein sequence ID" value="OPUNC04G06890.1"/>
    <property type="gene ID" value="OPUNC04G06890"/>
</dbReference>
<dbReference type="InterPro" id="IPR015300">
    <property type="entry name" value="DNA-bd_pseudobarrel_sf"/>
</dbReference>
<dbReference type="PROSITE" id="PS50863">
    <property type="entry name" value="B3"/>
    <property type="match status" value="3"/>
</dbReference>
<dbReference type="Pfam" id="PF02362">
    <property type="entry name" value="B3"/>
    <property type="match status" value="3"/>
</dbReference>
<feature type="domain" description="TF-B3" evidence="6">
    <location>
        <begin position="120"/>
        <end position="216"/>
    </location>
</feature>
<comment type="subcellular location">
    <subcellularLocation>
        <location evidence="1">Nucleus</location>
    </subcellularLocation>
</comment>
<evidence type="ECO:0000256" key="1">
    <source>
        <dbReference type="ARBA" id="ARBA00004123"/>
    </source>
</evidence>
<evidence type="ECO:0000256" key="3">
    <source>
        <dbReference type="ARBA" id="ARBA00023125"/>
    </source>
</evidence>
<proteinExistence type="predicted"/>
<evidence type="ECO:0000256" key="5">
    <source>
        <dbReference type="ARBA" id="ARBA00023242"/>
    </source>
</evidence>
<dbReference type="GO" id="GO:0005634">
    <property type="term" value="C:nucleus"/>
    <property type="evidence" value="ECO:0007669"/>
    <property type="project" value="UniProtKB-SubCell"/>
</dbReference>
<dbReference type="OMA" id="NIHMANI"/>
<sequence length="364" mass="40086">MPGGGDHADAGAAKAAMQLKVLMPSSFHKMRISDEFAAHLLGERGDGGAPRRAGRVVSTLGKVWDVEVGRDGDGGAFLGHGWPEFAGAHGLGVGWFVVLRHEGGGGGVLTVKVFDATCCLREFATPPAVGQETRHRIPAKFVQHYIAEEHLNIHMANILSPLGKFWRIELEKDELGMFFNGGWLQFLSFHGISPGDIVLLRHEGNLVFKIKVFGINGCKKDLKTRDDIRIQQSEPSNRVLETNMKHLFLQGNVTRTVDWVKMIKTNYRKHLASLPGIFCKSIGLVEESTITLMIKNSRGRSSSSSRSWEVACSVNRNGHGCCNLLPSGWMRFCQDNGLLVGDVCTFSVVEATLWHVAIDRVERC</sequence>
<feature type="domain" description="TF-B3" evidence="6">
    <location>
        <begin position="257"/>
        <end position="362"/>
    </location>
</feature>
<dbReference type="InterPro" id="IPR039218">
    <property type="entry name" value="REM_fam"/>
</dbReference>
<evidence type="ECO:0000256" key="2">
    <source>
        <dbReference type="ARBA" id="ARBA00023015"/>
    </source>
</evidence>